<dbReference type="Gene3D" id="1.10.10.10">
    <property type="entry name" value="Winged helix-like DNA-binding domain superfamily/Winged helix DNA-binding domain"/>
    <property type="match status" value="1"/>
</dbReference>
<dbReference type="InterPro" id="IPR000847">
    <property type="entry name" value="LysR_HTH_N"/>
</dbReference>
<keyword evidence="2" id="KW-0805">Transcription regulation</keyword>
<evidence type="ECO:0000256" key="1">
    <source>
        <dbReference type="ARBA" id="ARBA00009437"/>
    </source>
</evidence>
<dbReference type="PANTHER" id="PTHR30427">
    <property type="entry name" value="TRANSCRIPTIONAL ACTIVATOR PROTEIN LYSR"/>
    <property type="match status" value="1"/>
</dbReference>
<comment type="similarity">
    <text evidence="1">Belongs to the LysR transcriptional regulatory family.</text>
</comment>
<evidence type="ECO:0000256" key="2">
    <source>
        <dbReference type="ARBA" id="ARBA00023015"/>
    </source>
</evidence>
<keyword evidence="3" id="KW-0238">DNA-binding</keyword>
<dbReference type="PANTHER" id="PTHR30427:SF1">
    <property type="entry name" value="TRANSCRIPTIONAL ACTIVATOR PROTEIN LYSR"/>
    <property type="match status" value="1"/>
</dbReference>
<evidence type="ECO:0000313" key="7">
    <source>
        <dbReference type="Proteomes" id="UP000249688"/>
    </source>
</evidence>
<evidence type="ECO:0000313" key="6">
    <source>
        <dbReference type="EMBL" id="PZW44745.1"/>
    </source>
</evidence>
<dbReference type="InterPro" id="IPR036390">
    <property type="entry name" value="WH_DNA-bd_sf"/>
</dbReference>
<organism evidence="6 7">
    <name type="scientific">Humitalea rosea</name>
    <dbReference type="NCBI Taxonomy" id="990373"/>
    <lineage>
        <taxon>Bacteria</taxon>
        <taxon>Pseudomonadati</taxon>
        <taxon>Pseudomonadota</taxon>
        <taxon>Alphaproteobacteria</taxon>
        <taxon>Acetobacterales</taxon>
        <taxon>Roseomonadaceae</taxon>
        <taxon>Humitalea</taxon>
    </lineage>
</organism>
<dbReference type="GO" id="GO:0010628">
    <property type="term" value="P:positive regulation of gene expression"/>
    <property type="evidence" value="ECO:0007669"/>
    <property type="project" value="TreeGrafter"/>
</dbReference>
<dbReference type="SUPFAM" id="SSF53850">
    <property type="entry name" value="Periplasmic binding protein-like II"/>
    <property type="match status" value="1"/>
</dbReference>
<evidence type="ECO:0000259" key="5">
    <source>
        <dbReference type="PROSITE" id="PS50931"/>
    </source>
</evidence>
<dbReference type="EMBL" id="QKYU01000014">
    <property type="protein sequence ID" value="PZW44745.1"/>
    <property type="molecule type" value="Genomic_DNA"/>
</dbReference>
<evidence type="ECO:0000256" key="4">
    <source>
        <dbReference type="ARBA" id="ARBA00023163"/>
    </source>
</evidence>
<comment type="caution">
    <text evidence="6">The sequence shown here is derived from an EMBL/GenBank/DDBJ whole genome shotgun (WGS) entry which is preliminary data.</text>
</comment>
<name>A0A2W7IHY4_9PROT</name>
<dbReference type="GO" id="GO:0003700">
    <property type="term" value="F:DNA-binding transcription factor activity"/>
    <property type="evidence" value="ECO:0007669"/>
    <property type="project" value="InterPro"/>
</dbReference>
<dbReference type="RefSeq" id="WP_111398728.1">
    <property type="nucleotide sequence ID" value="NZ_QKYU01000014.1"/>
</dbReference>
<feature type="domain" description="HTH lysR-type" evidence="5">
    <location>
        <begin position="1"/>
        <end position="60"/>
    </location>
</feature>
<gene>
    <name evidence="6" type="ORF">C8P66_11434</name>
</gene>
<accession>A0A2W7IHY4</accession>
<dbReference type="Pfam" id="PF00126">
    <property type="entry name" value="HTH_1"/>
    <property type="match status" value="1"/>
</dbReference>
<dbReference type="Proteomes" id="UP000249688">
    <property type="component" value="Unassembled WGS sequence"/>
</dbReference>
<dbReference type="InterPro" id="IPR036388">
    <property type="entry name" value="WH-like_DNA-bd_sf"/>
</dbReference>
<protein>
    <submittedName>
        <fullName evidence="6">LysR family transcriptional regulator</fullName>
    </submittedName>
</protein>
<dbReference type="OrthoDB" id="9806538at2"/>
<evidence type="ECO:0000256" key="3">
    <source>
        <dbReference type="ARBA" id="ARBA00023125"/>
    </source>
</evidence>
<dbReference type="AlphaFoldDB" id="A0A2W7IHY4"/>
<dbReference type="SUPFAM" id="SSF46785">
    <property type="entry name" value="Winged helix' DNA-binding domain"/>
    <property type="match status" value="1"/>
</dbReference>
<dbReference type="PROSITE" id="PS50931">
    <property type="entry name" value="HTH_LYSR"/>
    <property type="match status" value="1"/>
</dbReference>
<keyword evidence="4" id="KW-0804">Transcription</keyword>
<reference evidence="6 7" key="1">
    <citation type="submission" date="2018-06" db="EMBL/GenBank/DDBJ databases">
        <title>Genomic Encyclopedia of Archaeal and Bacterial Type Strains, Phase II (KMG-II): from individual species to whole genera.</title>
        <authorList>
            <person name="Goeker M."/>
        </authorList>
    </citation>
    <scope>NUCLEOTIDE SEQUENCE [LARGE SCALE GENOMIC DNA]</scope>
    <source>
        <strain evidence="6 7">DSM 24525</strain>
    </source>
</reference>
<dbReference type="InterPro" id="IPR005119">
    <property type="entry name" value="LysR_subst-bd"/>
</dbReference>
<dbReference type="Pfam" id="PF03466">
    <property type="entry name" value="LysR_substrate"/>
    <property type="match status" value="1"/>
</dbReference>
<dbReference type="GO" id="GO:0043565">
    <property type="term" value="F:sequence-specific DNA binding"/>
    <property type="evidence" value="ECO:0007669"/>
    <property type="project" value="TreeGrafter"/>
</dbReference>
<dbReference type="Gene3D" id="3.40.190.290">
    <property type="match status" value="1"/>
</dbReference>
<keyword evidence="7" id="KW-1185">Reference proteome</keyword>
<proteinExistence type="inferred from homology"/>
<sequence>MELSFRQLEVIRAVARHGAVTPAAADLGVSQPAVSMMLRDCMAAAGFPLFIRGQGRLQPTPELRIFLEDIERVFSGLERIDRLVGDIRDTSVGSVVIAATPTLADNLLPGAIAAFRRARPRIQITVQTMDNLATVDAVTQGGVDFGLVLTPIAEADARLVPLCTEALICVVPPGHPLAGRGAVGPGDLAPYPLISFSRSLPLGRLVEQSFQEAGVPRRISLEVNQSSTALALVRAGVGVAVIDPFLLMENHQGVVRLALTPRSEVQAQALIPREGNLSRPALMLLAAVRRRAATLEAAARG</sequence>